<evidence type="ECO:0000313" key="2">
    <source>
        <dbReference type="EMBL" id="TKB46670.1"/>
    </source>
</evidence>
<dbReference type="Proteomes" id="UP000307999">
    <property type="component" value="Unassembled WGS sequence"/>
</dbReference>
<name>A0A4U1B7S7_9GAMM</name>
<reference evidence="2 3" key="1">
    <citation type="submission" date="2019-04" db="EMBL/GenBank/DDBJ databases">
        <title>Thalassotalea guangxiensis sp. nov., isolated from sediment of the coastal wetland.</title>
        <authorList>
            <person name="Zheng S."/>
            <person name="Zhang D."/>
        </authorList>
    </citation>
    <scope>NUCLEOTIDE SEQUENCE [LARGE SCALE GENOMIC DNA]</scope>
    <source>
        <strain evidence="2 3">ZS-4</strain>
    </source>
</reference>
<feature type="transmembrane region" description="Helical" evidence="1">
    <location>
        <begin position="93"/>
        <end position="111"/>
    </location>
</feature>
<keyword evidence="1" id="KW-0812">Transmembrane</keyword>
<keyword evidence="1" id="KW-1133">Transmembrane helix</keyword>
<organism evidence="2 3">
    <name type="scientific">Thalassotalea mangrovi</name>
    <dbReference type="NCBI Taxonomy" id="2572245"/>
    <lineage>
        <taxon>Bacteria</taxon>
        <taxon>Pseudomonadati</taxon>
        <taxon>Pseudomonadota</taxon>
        <taxon>Gammaproteobacteria</taxon>
        <taxon>Alteromonadales</taxon>
        <taxon>Colwelliaceae</taxon>
        <taxon>Thalassotalea</taxon>
    </lineage>
</organism>
<accession>A0A4U1B7S7</accession>
<dbReference type="EMBL" id="SWDB01000007">
    <property type="protein sequence ID" value="TKB46670.1"/>
    <property type="molecule type" value="Genomic_DNA"/>
</dbReference>
<comment type="caution">
    <text evidence="2">The sequence shown here is derived from an EMBL/GenBank/DDBJ whole genome shotgun (WGS) entry which is preliminary data.</text>
</comment>
<feature type="transmembrane region" description="Helical" evidence="1">
    <location>
        <begin position="23"/>
        <end position="43"/>
    </location>
</feature>
<sequence length="112" mass="12387">MIILDQEVPLKENLLYALQTHKLLWALLILSAVFDFITTYRFMTAGSIDLEANLIIRHLAHTLGIVVGVGIGKIMQIGAAMAFCALNREMSRGVLLIILALNCFAIVVNTIY</sequence>
<evidence type="ECO:0000313" key="3">
    <source>
        <dbReference type="Proteomes" id="UP000307999"/>
    </source>
</evidence>
<evidence type="ECO:0008006" key="4">
    <source>
        <dbReference type="Google" id="ProtNLM"/>
    </source>
</evidence>
<gene>
    <name evidence="2" type="ORF">E8M12_03705</name>
</gene>
<dbReference type="OrthoDB" id="6400854at2"/>
<evidence type="ECO:0000256" key="1">
    <source>
        <dbReference type="SAM" id="Phobius"/>
    </source>
</evidence>
<feature type="transmembrane region" description="Helical" evidence="1">
    <location>
        <begin position="63"/>
        <end position="86"/>
    </location>
</feature>
<dbReference type="RefSeq" id="WP_136734737.1">
    <property type="nucleotide sequence ID" value="NZ_SWDB01000007.1"/>
</dbReference>
<protein>
    <recommendedName>
        <fullName evidence="4">DUF5658 domain-containing protein</fullName>
    </recommendedName>
</protein>
<proteinExistence type="predicted"/>
<dbReference type="AlphaFoldDB" id="A0A4U1B7S7"/>
<keyword evidence="3" id="KW-1185">Reference proteome</keyword>
<keyword evidence="1" id="KW-0472">Membrane</keyword>